<evidence type="ECO:0000256" key="18">
    <source>
        <dbReference type="ARBA" id="ARBA00047808"/>
    </source>
</evidence>
<comment type="similarity">
    <text evidence="4 21">Belongs to the folylpolyglutamate synthase family.</text>
</comment>
<evidence type="ECO:0000259" key="22">
    <source>
        <dbReference type="Pfam" id="PF02875"/>
    </source>
</evidence>
<dbReference type="EMBL" id="AYKG01000001">
    <property type="protein sequence ID" value="ROO32735.1"/>
    <property type="molecule type" value="Genomic_DNA"/>
</dbReference>
<evidence type="ECO:0000256" key="19">
    <source>
        <dbReference type="ARBA" id="ARBA00049035"/>
    </source>
</evidence>
<dbReference type="InterPro" id="IPR036565">
    <property type="entry name" value="Mur-like_cat_sf"/>
</dbReference>
<keyword evidence="11 21" id="KW-0067">ATP-binding</keyword>
<keyword evidence="9" id="KW-0479">Metal-binding</keyword>
<accession>A0A423Q2B7</accession>
<dbReference type="RefSeq" id="WP_123656666.1">
    <property type="nucleotide sequence ID" value="NZ_AYKG01000001.1"/>
</dbReference>
<evidence type="ECO:0000256" key="17">
    <source>
        <dbReference type="ARBA" id="ARBA00047493"/>
    </source>
</evidence>
<dbReference type="NCBIfam" id="TIGR01499">
    <property type="entry name" value="folC"/>
    <property type="match status" value="1"/>
</dbReference>
<reference evidence="23 24" key="1">
    <citation type="submission" date="2013-10" db="EMBL/GenBank/DDBJ databases">
        <title>Salinisphaera japonica YTM-1 Genome Sequencing.</title>
        <authorList>
            <person name="Lai Q."/>
            <person name="Li C."/>
            <person name="Shao Z."/>
        </authorList>
    </citation>
    <scope>NUCLEOTIDE SEQUENCE [LARGE SCALE GENOMIC DNA]</scope>
    <source>
        <strain evidence="23 24">YTM-1</strain>
    </source>
</reference>
<evidence type="ECO:0000256" key="20">
    <source>
        <dbReference type="ARBA" id="ARBA00049161"/>
    </source>
</evidence>
<dbReference type="OrthoDB" id="9809356at2"/>
<dbReference type="InterPro" id="IPR001645">
    <property type="entry name" value="Folylpolyglutamate_synth"/>
</dbReference>
<comment type="caution">
    <text evidence="23">The sequence shown here is derived from an EMBL/GenBank/DDBJ whole genome shotgun (WGS) entry which is preliminary data.</text>
</comment>
<dbReference type="NCBIfam" id="NF008101">
    <property type="entry name" value="PRK10846.1"/>
    <property type="match status" value="1"/>
</dbReference>
<evidence type="ECO:0000313" key="24">
    <source>
        <dbReference type="Proteomes" id="UP000285310"/>
    </source>
</evidence>
<dbReference type="GO" id="GO:0046656">
    <property type="term" value="P:folic acid biosynthetic process"/>
    <property type="evidence" value="ECO:0007669"/>
    <property type="project" value="UniProtKB-KW"/>
</dbReference>
<feature type="domain" description="Mur ligase C-terminal" evidence="22">
    <location>
        <begin position="285"/>
        <end position="405"/>
    </location>
</feature>
<dbReference type="InterPro" id="IPR004101">
    <property type="entry name" value="Mur_ligase_C"/>
</dbReference>
<dbReference type="GO" id="GO:0005524">
    <property type="term" value="F:ATP binding"/>
    <property type="evidence" value="ECO:0007669"/>
    <property type="project" value="UniProtKB-KW"/>
</dbReference>
<proteinExistence type="inferred from homology"/>
<evidence type="ECO:0000256" key="5">
    <source>
        <dbReference type="ARBA" id="ARBA00013023"/>
    </source>
</evidence>
<gene>
    <name evidence="23" type="ORF">SAJA_00365</name>
</gene>
<dbReference type="GO" id="GO:0005737">
    <property type="term" value="C:cytoplasm"/>
    <property type="evidence" value="ECO:0007669"/>
    <property type="project" value="TreeGrafter"/>
</dbReference>
<evidence type="ECO:0000256" key="12">
    <source>
        <dbReference type="ARBA" id="ARBA00022842"/>
    </source>
</evidence>
<evidence type="ECO:0000256" key="8">
    <source>
        <dbReference type="ARBA" id="ARBA00022598"/>
    </source>
</evidence>
<protein>
    <recommendedName>
        <fullName evidence="7">Dihydrofolate synthase/folylpolyglutamate synthase</fullName>
        <ecNumber evidence="5">6.3.2.12</ecNumber>
        <ecNumber evidence="6">6.3.2.17</ecNumber>
    </recommendedName>
    <alternativeName>
        <fullName evidence="16">Folylpoly-gamma-glutamate synthetase-dihydrofolate synthetase</fullName>
    </alternativeName>
    <alternativeName>
        <fullName evidence="14">Folylpolyglutamate synthetase</fullName>
    </alternativeName>
    <alternativeName>
        <fullName evidence="15">Tetrahydrofolylpolyglutamate synthase</fullName>
    </alternativeName>
</protein>
<comment type="catalytic activity">
    <reaction evidence="20">
        <text>7,8-dihydropteroate + L-glutamate + ATP = 7,8-dihydrofolate + ADP + phosphate + H(+)</text>
        <dbReference type="Rhea" id="RHEA:23584"/>
        <dbReference type="ChEBI" id="CHEBI:15378"/>
        <dbReference type="ChEBI" id="CHEBI:17839"/>
        <dbReference type="ChEBI" id="CHEBI:29985"/>
        <dbReference type="ChEBI" id="CHEBI:30616"/>
        <dbReference type="ChEBI" id="CHEBI:43474"/>
        <dbReference type="ChEBI" id="CHEBI:57451"/>
        <dbReference type="ChEBI" id="CHEBI:456216"/>
        <dbReference type="EC" id="6.3.2.12"/>
    </reaction>
</comment>
<dbReference type="AlphaFoldDB" id="A0A423Q2B7"/>
<keyword evidence="12" id="KW-0460">Magnesium</keyword>
<dbReference type="Gene3D" id="3.90.190.20">
    <property type="entry name" value="Mur ligase, C-terminal domain"/>
    <property type="match status" value="1"/>
</dbReference>
<evidence type="ECO:0000256" key="21">
    <source>
        <dbReference type="PIRNR" id="PIRNR001563"/>
    </source>
</evidence>
<evidence type="ECO:0000256" key="14">
    <source>
        <dbReference type="ARBA" id="ARBA00030048"/>
    </source>
</evidence>
<dbReference type="GO" id="GO:0046654">
    <property type="term" value="P:tetrahydrofolate biosynthetic process"/>
    <property type="evidence" value="ECO:0007669"/>
    <property type="project" value="UniProtKB-UniPathway"/>
</dbReference>
<evidence type="ECO:0000256" key="6">
    <source>
        <dbReference type="ARBA" id="ARBA00013025"/>
    </source>
</evidence>
<dbReference type="GO" id="GO:0008841">
    <property type="term" value="F:dihydrofolate synthase activity"/>
    <property type="evidence" value="ECO:0007669"/>
    <property type="project" value="UniProtKB-EC"/>
</dbReference>
<comment type="catalytic activity">
    <reaction evidence="17">
        <text>(6S)-5,6,7,8-tetrahydrofolyl-(gamma-L-Glu)(n) + L-glutamate + ATP = (6S)-5,6,7,8-tetrahydrofolyl-(gamma-L-Glu)(n+1) + ADP + phosphate + H(+)</text>
        <dbReference type="Rhea" id="RHEA:10580"/>
        <dbReference type="Rhea" id="RHEA-COMP:14738"/>
        <dbReference type="Rhea" id="RHEA-COMP:14740"/>
        <dbReference type="ChEBI" id="CHEBI:15378"/>
        <dbReference type="ChEBI" id="CHEBI:29985"/>
        <dbReference type="ChEBI" id="CHEBI:30616"/>
        <dbReference type="ChEBI" id="CHEBI:43474"/>
        <dbReference type="ChEBI" id="CHEBI:141005"/>
        <dbReference type="ChEBI" id="CHEBI:456216"/>
        <dbReference type="EC" id="6.3.2.17"/>
    </reaction>
</comment>
<dbReference type="GO" id="GO:0046872">
    <property type="term" value="F:metal ion binding"/>
    <property type="evidence" value="ECO:0007669"/>
    <property type="project" value="UniProtKB-KW"/>
</dbReference>
<dbReference type="InParanoid" id="A0A423Q2B7"/>
<keyword evidence="10 21" id="KW-0547">Nucleotide-binding</keyword>
<dbReference type="EC" id="6.3.2.17" evidence="6"/>
<evidence type="ECO:0000256" key="7">
    <source>
        <dbReference type="ARBA" id="ARBA00019357"/>
    </source>
</evidence>
<evidence type="ECO:0000256" key="2">
    <source>
        <dbReference type="ARBA" id="ARBA00004799"/>
    </source>
</evidence>
<dbReference type="InterPro" id="IPR036615">
    <property type="entry name" value="Mur_ligase_C_dom_sf"/>
</dbReference>
<evidence type="ECO:0000256" key="3">
    <source>
        <dbReference type="ARBA" id="ARBA00005150"/>
    </source>
</evidence>
<dbReference type="GO" id="GO:0004326">
    <property type="term" value="F:tetrahydrofolylpolyglutamate synthase activity"/>
    <property type="evidence" value="ECO:0007669"/>
    <property type="project" value="UniProtKB-EC"/>
</dbReference>
<keyword evidence="24" id="KW-1185">Reference proteome</keyword>
<dbReference type="UniPathway" id="UPA00077">
    <property type="reaction ID" value="UER00157"/>
</dbReference>
<evidence type="ECO:0000256" key="13">
    <source>
        <dbReference type="ARBA" id="ARBA00022909"/>
    </source>
</evidence>
<keyword evidence="13" id="KW-0289">Folate biosynthesis</keyword>
<dbReference type="FunCoup" id="A0A423Q2B7">
    <property type="interactions" value="619"/>
</dbReference>
<evidence type="ECO:0000256" key="9">
    <source>
        <dbReference type="ARBA" id="ARBA00022723"/>
    </source>
</evidence>
<dbReference type="SUPFAM" id="SSF53623">
    <property type="entry name" value="MurD-like peptide ligases, catalytic domain"/>
    <property type="match status" value="1"/>
</dbReference>
<dbReference type="Pfam" id="PF02875">
    <property type="entry name" value="Mur_ligase_C"/>
    <property type="match status" value="1"/>
</dbReference>
<evidence type="ECO:0000256" key="10">
    <source>
        <dbReference type="ARBA" id="ARBA00022741"/>
    </source>
</evidence>
<name>A0A423Q2B7_9GAMM</name>
<dbReference type="PANTHER" id="PTHR11136">
    <property type="entry name" value="FOLYLPOLYGLUTAMATE SYNTHASE-RELATED"/>
    <property type="match status" value="1"/>
</dbReference>
<dbReference type="Gene3D" id="3.40.1190.10">
    <property type="entry name" value="Mur-like, catalytic domain"/>
    <property type="match status" value="1"/>
</dbReference>
<sequence length="416" mass="43844">MNTPAGQATLGAWLDAQLAAHPSEIELGLDRVGRVADALGLRCPARQSVVIGGTNGKGSCVALTAGLIGSRARVGCYTSPHLWRYNERVTVDGAPASDADFIAAFTAIEAVRGDTRLTFFEWGTLAALWLFKRAGVDIAILEVGLGGRLDAVNIVDADIALVVSIGLDHTDWLGDTREAIGTEKAGIYRADKPALCSERDRPASLAAQAATIGACFEPIGEAFDIRRVDGQWRIRDGQQAVAAAVEADVLDDNMAASVALVHRLGLSVSAADIARAAHAQRRLPGRREWHMSSPAIVYDVGHNEAAIARLIETLTDRAFDRVHLVIGMLVDKPIEKIGAMLAPHVDQWYPVDLSGVTPRGASAAELGSRLGQGNEQAGFASPAAGLAAARSVADAADCIVVCGSFYTVAQVRDPMT</sequence>
<dbReference type="PANTHER" id="PTHR11136:SF0">
    <property type="entry name" value="DIHYDROFOLATE SYNTHETASE-RELATED"/>
    <property type="match status" value="1"/>
</dbReference>
<evidence type="ECO:0000313" key="23">
    <source>
        <dbReference type="EMBL" id="ROO32735.1"/>
    </source>
</evidence>
<dbReference type="Proteomes" id="UP000285310">
    <property type="component" value="Unassembled WGS sequence"/>
</dbReference>
<dbReference type="EC" id="6.3.2.12" evidence="5"/>
<dbReference type="PIRSF" id="PIRSF001563">
    <property type="entry name" value="Folylpolyglu_synth"/>
    <property type="match status" value="1"/>
</dbReference>
<keyword evidence="8 21" id="KW-0436">Ligase</keyword>
<evidence type="ECO:0000256" key="15">
    <source>
        <dbReference type="ARBA" id="ARBA00030592"/>
    </source>
</evidence>
<comment type="pathway">
    <text evidence="2">Cofactor biosynthesis; tetrahydrofolate biosynthesis; 7,8-dihydrofolate from 2-amino-4-hydroxy-6-hydroxymethyl-7,8-dihydropteridine diphosphate and 4-aminobenzoate: step 2/2.</text>
</comment>
<evidence type="ECO:0000256" key="4">
    <source>
        <dbReference type="ARBA" id="ARBA00008276"/>
    </source>
</evidence>
<organism evidence="23 24">
    <name type="scientific">Salinisphaera japonica YTM-1</name>
    <dbReference type="NCBI Taxonomy" id="1209778"/>
    <lineage>
        <taxon>Bacteria</taxon>
        <taxon>Pseudomonadati</taxon>
        <taxon>Pseudomonadota</taxon>
        <taxon>Gammaproteobacteria</taxon>
        <taxon>Salinisphaerales</taxon>
        <taxon>Salinisphaeraceae</taxon>
        <taxon>Salinisphaera</taxon>
    </lineage>
</organism>
<comment type="catalytic activity">
    <reaction evidence="18">
        <text>10-formyltetrahydrofolyl-(gamma-L-Glu)(n) + L-glutamate + ATP = 10-formyltetrahydrofolyl-(gamma-L-Glu)(n+1) + ADP + phosphate + H(+)</text>
        <dbReference type="Rhea" id="RHEA:51904"/>
        <dbReference type="Rhea" id="RHEA-COMP:13088"/>
        <dbReference type="Rhea" id="RHEA-COMP:14300"/>
        <dbReference type="ChEBI" id="CHEBI:15378"/>
        <dbReference type="ChEBI" id="CHEBI:29985"/>
        <dbReference type="ChEBI" id="CHEBI:30616"/>
        <dbReference type="ChEBI" id="CHEBI:43474"/>
        <dbReference type="ChEBI" id="CHEBI:134413"/>
        <dbReference type="ChEBI" id="CHEBI:456216"/>
        <dbReference type="EC" id="6.3.2.17"/>
    </reaction>
</comment>
<evidence type="ECO:0000256" key="11">
    <source>
        <dbReference type="ARBA" id="ARBA00022840"/>
    </source>
</evidence>
<comment type="catalytic activity">
    <reaction evidence="19">
        <text>(6R)-5,10-methylenetetrahydrofolyl-(gamma-L-Glu)(n) + L-glutamate + ATP = (6R)-5,10-methylenetetrahydrofolyl-(gamma-L-Glu)(n+1) + ADP + phosphate + H(+)</text>
        <dbReference type="Rhea" id="RHEA:51912"/>
        <dbReference type="Rhea" id="RHEA-COMP:13257"/>
        <dbReference type="Rhea" id="RHEA-COMP:13258"/>
        <dbReference type="ChEBI" id="CHEBI:15378"/>
        <dbReference type="ChEBI" id="CHEBI:29985"/>
        <dbReference type="ChEBI" id="CHEBI:30616"/>
        <dbReference type="ChEBI" id="CHEBI:43474"/>
        <dbReference type="ChEBI" id="CHEBI:136572"/>
        <dbReference type="ChEBI" id="CHEBI:456216"/>
        <dbReference type="EC" id="6.3.2.17"/>
    </reaction>
</comment>
<comment type="function">
    <text evidence="1">Functions in two distinct reactions of the de novo folate biosynthetic pathway. Catalyzes the addition of a glutamate residue to dihydropteroate (7,8-dihydropteroate or H2Pte) to form dihydrofolate (7,8-dihydrofolate monoglutamate or H2Pte-Glu). Also catalyzes successive additions of L-glutamate to tetrahydrofolate or 10-formyltetrahydrofolate or 5,10-methylenetetrahydrofolate, leading to folylpolyglutamate derivatives.</text>
</comment>
<evidence type="ECO:0000256" key="16">
    <source>
        <dbReference type="ARBA" id="ARBA00032510"/>
    </source>
</evidence>
<comment type="pathway">
    <text evidence="3">Cofactor biosynthesis; tetrahydrofolylpolyglutamate biosynthesis.</text>
</comment>
<evidence type="ECO:0000256" key="1">
    <source>
        <dbReference type="ARBA" id="ARBA00002714"/>
    </source>
</evidence>
<dbReference type="SUPFAM" id="SSF53244">
    <property type="entry name" value="MurD-like peptide ligases, peptide-binding domain"/>
    <property type="match status" value="1"/>
</dbReference>